<dbReference type="InterPro" id="IPR013783">
    <property type="entry name" value="Ig-like_fold"/>
</dbReference>
<reference evidence="2" key="1">
    <citation type="submission" date="2022-06" db="EMBL/GenBank/DDBJ databases">
        <title>Complete Genome Sequence of Arcanobacterium pinnipediorum strain DSM 28752 isolated from a harbour seal.</title>
        <authorList>
            <person name="Borowiak M."/>
            <person name="Kreitlow A."/>
            <person name="Alssahen M."/>
            <person name="Malorny B."/>
            <person name="Laemmler C."/>
            <person name="Prenger-Berninghoff E."/>
            <person name="Siebert U."/>
            <person name="Ploetz M."/>
            <person name="Abdulmawjood A."/>
        </authorList>
    </citation>
    <scope>NUCLEOTIDE SEQUENCE</scope>
    <source>
        <strain evidence="2">DSM 28752</strain>
    </source>
</reference>
<protein>
    <submittedName>
        <fullName evidence="2">PKD domain-containing protein</fullName>
    </submittedName>
</protein>
<dbReference type="InterPro" id="IPR035986">
    <property type="entry name" value="PKD_dom_sf"/>
</dbReference>
<dbReference type="RefSeq" id="WP_252673911.1">
    <property type="nucleotide sequence ID" value="NZ_CP099547.1"/>
</dbReference>
<accession>A0ABY5AJB8</accession>
<dbReference type="Proteomes" id="UP001056109">
    <property type="component" value="Chromosome"/>
</dbReference>
<sequence>MPEGIPIGFGLGNLAELERQRDQICAEDPDNSPSLAEISEAFKDQASAVINGGQLQNQPANVALLLNKETYFSSTAASHSAALNVAGHSISIKLTPTSYHWDFGDGEEQKTASAGGIWPDGQVRHAYQRSGTYQPAVTVTWSAIAQLPSGSWVPVPGIGYTRVLGQELVVNEARAVLTYNSR</sequence>
<dbReference type="SUPFAM" id="SSF49299">
    <property type="entry name" value="PKD domain"/>
    <property type="match status" value="1"/>
</dbReference>
<evidence type="ECO:0000259" key="1">
    <source>
        <dbReference type="PROSITE" id="PS50093"/>
    </source>
</evidence>
<keyword evidence="3" id="KW-1185">Reference proteome</keyword>
<evidence type="ECO:0000313" key="2">
    <source>
        <dbReference type="EMBL" id="USR80061.1"/>
    </source>
</evidence>
<dbReference type="Gene3D" id="2.60.40.10">
    <property type="entry name" value="Immunoglobulins"/>
    <property type="match status" value="1"/>
</dbReference>
<organism evidence="2 3">
    <name type="scientific">Arcanobacterium pinnipediorum</name>
    <dbReference type="NCBI Taxonomy" id="1503041"/>
    <lineage>
        <taxon>Bacteria</taxon>
        <taxon>Bacillati</taxon>
        <taxon>Actinomycetota</taxon>
        <taxon>Actinomycetes</taxon>
        <taxon>Actinomycetales</taxon>
        <taxon>Actinomycetaceae</taxon>
        <taxon>Arcanobacterium</taxon>
    </lineage>
</organism>
<name>A0ABY5AJB8_9ACTO</name>
<evidence type="ECO:0000313" key="3">
    <source>
        <dbReference type="Proteomes" id="UP001056109"/>
    </source>
</evidence>
<dbReference type="PROSITE" id="PS50093">
    <property type="entry name" value="PKD"/>
    <property type="match status" value="1"/>
</dbReference>
<feature type="domain" description="PKD" evidence="1">
    <location>
        <begin position="95"/>
        <end position="140"/>
    </location>
</feature>
<gene>
    <name evidence="2" type="ORF">NG665_03545</name>
</gene>
<dbReference type="EMBL" id="CP099547">
    <property type="protein sequence ID" value="USR80061.1"/>
    <property type="molecule type" value="Genomic_DNA"/>
</dbReference>
<dbReference type="InterPro" id="IPR000601">
    <property type="entry name" value="PKD_dom"/>
</dbReference>
<proteinExistence type="predicted"/>
<dbReference type="CDD" id="cd00146">
    <property type="entry name" value="PKD"/>
    <property type="match status" value="1"/>
</dbReference>
<dbReference type="Pfam" id="PF18911">
    <property type="entry name" value="PKD_4"/>
    <property type="match status" value="1"/>
</dbReference>